<dbReference type="AlphaFoldDB" id="A0A8S1X0N1"/>
<keyword evidence="2" id="KW-1185">Reference proteome</keyword>
<organism evidence="1 2">
    <name type="scientific">Paramecium pentaurelia</name>
    <dbReference type="NCBI Taxonomy" id="43138"/>
    <lineage>
        <taxon>Eukaryota</taxon>
        <taxon>Sar</taxon>
        <taxon>Alveolata</taxon>
        <taxon>Ciliophora</taxon>
        <taxon>Intramacronucleata</taxon>
        <taxon>Oligohymenophorea</taxon>
        <taxon>Peniculida</taxon>
        <taxon>Parameciidae</taxon>
        <taxon>Paramecium</taxon>
    </lineage>
</organism>
<dbReference type="EMBL" id="CAJJDO010000106">
    <property type="protein sequence ID" value="CAD8194477.1"/>
    <property type="molecule type" value="Genomic_DNA"/>
</dbReference>
<comment type="caution">
    <text evidence="1">The sequence shown here is derived from an EMBL/GenBank/DDBJ whole genome shotgun (WGS) entry which is preliminary data.</text>
</comment>
<proteinExistence type="predicted"/>
<reference evidence="1" key="1">
    <citation type="submission" date="2021-01" db="EMBL/GenBank/DDBJ databases">
        <authorList>
            <consortium name="Genoscope - CEA"/>
            <person name="William W."/>
        </authorList>
    </citation>
    <scope>NUCLEOTIDE SEQUENCE</scope>
</reference>
<gene>
    <name evidence="1" type="ORF">PPENT_87.1.T1060215</name>
</gene>
<protein>
    <submittedName>
        <fullName evidence="1">Uncharacterized protein</fullName>
    </submittedName>
</protein>
<sequence length="109" mass="13131">MSYKWRLARNDLIKNQIELFLFLTKTSFEIAPIIVKKIKGIISSIIKQALILSYLNHYLRQPAYFTKCKIFQKSQNNIKFFIKSICCYGRQQIIIKKKNIKVYKRQFYN</sequence>
<evidence type="ECO:0000313" key="2">
    <source>
        <dbReference type="Proteomes" id="UP000689195"/>
    </source>
</evidence>
<name>A0A8S1X0N1_9CILI</name>
<accession>A0A8S1X0N1</accession>
<evidence type="ECO:0000313" key="1">
    <source>
        <dbReference type="EMBL" id="CAD8194477.1"/>
    </source>
</evidence>
<dbReference type="Proteomes" id="UP000689195">
    <property type="component" value="Unassembled WGS sequence"/>
</dbReference>